<gene>
    <name evidence="7" type="ORF">SDC9_52675</name>
</gene>
<reference evidence="7" key="1">
    <citation type="submission" date="2019-08" db="EMBL/GenBank/DDBJ databases">
        <authorList>
            <person name="Kucharzyk K."/>
            <person name="Murdoch R.W."/>
            <person name="Higgins S."/>
            <person name="Loffler F."/>
        </authorList>
    </citation>
    <scope>NUCLEOTIDE SEQUENCE</scope>
</reference>
<dbReference type="EMBL" id="VSSQ01001223">
    <property type="protein sequence ID" value="MPM06376.1"/>
    <property type="molecule type" value="Genomic_DNA"/>
</dbReference>
<dbReference type="AlphaFoldDB" id="A0A644WR45"/>
<evidence type="ECO:0000256" key="4">
    <source>
        <dbReference type="ARBA" id="ARBA00023237"/>
    </source>
</evidence>
<dbReference type="InterPro" id="IPR037066">
    <property type="entry name" value="Plug_dom_sf"/>
</dbReference>
<evidence type="ECO:0000259" key="6">
    <source>
        <dbReference type="Pfam" id="PF07715"/>
    </source>
</evidence>
<evidence type="ECO:0008006" key="8">
    <source>
        <dbReference type="Google" id="ProtNLM"/>
    </source>
</evidence>
<dbReference type="NCBIfam" id="TIGR04057">
    <property type="entry name" value="SusC_RagA_signa"/>
    <property type="match status" value="1"/>
</dbReference>
<keyword evidence="1" id="KW-0813">Transport</keyword>
<keyword evidence="3" id="KW-0472">Membrane</keyword>
<name>A0A644WR45_9ZZZZ</name>
<dbReference type="Gene3D" id="2.170.130.10">
    <property type="entry name" value="TonB-dependent receptor, plug domain"/>
    <property type="match status" value="1"/>
</dbReference>
<evidence type="ECO:0000256" key="1">
    <source>
        <dbReference type="ARBA" id="ARBA00022448"/>
    </source>
</evidence>
<dbReference type="InterPro" id="IPR012910">
    <property type="entry name" value="Plug_dom"/>
</dbReference>
<dbReference type="PANTHER" id="PTHR30069:SF29">
    <property type="entry name" value="HEMOGLOBIN AND HEMOGLOBIN-HAPTOGLOBIN-BINDING PROTEIN 1-RELATED"/>
    <property type="match status" value="1"/>
</dbReference>
<evidence type="ECO:0000313" key="7">
    <source>
        <dbReference type="EMBL" id="MPM06376.1"/>
    </source>
</evidence>
<dbReference type="Pfam" id="PF13715">
    <property type="entry name" value="CarbopepD_reg_2"/>
    <property type="match status" value="1"/>
</dbReference>
<dbReference type="Pfam" id="PF07660">
    <property type="entry name" value="STN"/>
    <property type="match status" value="1"/>
</dbReference>
<dbReference type="Pfam" id="PF07715">
    <property type="entry name" value="Plug"/>
    <property type="match status" value="1"/>
</dbReference>
<accession>A0A644WR45</accession>
<dbReference type="InterPro" id="IPR039426">
    <property type="entry name" value="TonB-dep_rcpt-like"/>
</dbReference>
<dbReference type="GO" id="GO:0015344">
    <property type="term" value="F:siderophore uptake transmembrane transporter activity"/>
    <property type="evidence" value="ECO:0007669"/>
    <property type="project" value="TreeGrafter"/>
</dbReference>
<feature type="domain" description="Secretin/TonB short N-terminal" evidence="5">
    <location>
        <begin position="50"/>
        <end position="98"/>
    </location>
</feature>
<sequence>MKKRFLLCFLLFVSFNVWGQTVSSPKISITLKNASFDQFVSEIFKKGGFKVFYNAGLKEKLPIVNIDIKSAGIDQIMTQVLTNTQLTYKLSDKTVVILEKEKKNLPDKIKGIIYDSNKQPLPSVAVMLKGSNKGVYSDINGQFEIMVLERPCTLTFSFIGMKREEILLTDQSQLEIILKDDENMLGEAAVISTGYQNLSKRDMVGALTIINAEDIYVPAYTTIDKMLQGQVPGMIVQNSSSRAGASANIKIRGTTTLLGNQNPLWVVDGIIQEDPIPLGATFPVTADFKEFLGNQISWLNPQDIETIVVLKDASATAVYGSRASNGVIVVNTKQGKSNVDRYSVNFSSNLTVKSKPNYSQFNLMDSYDRMKFTDEVITDGSAYLKLPIKQQYSYEGLKRLYYEGDIDQEAYVEGVDFLANNNTDWLDILTRTAISQNHNLSITGGSKMINFMSSLSYSNDQGQEIGNSAERISGRISIGVQLRDNLRLNLSLVGTQNQNSAFGRGVNPMNYALNTSRSIPAYDKDGKLAFYRNESTYKNNKGITDLGYNIINERDHSGANTGSSTMSFNSDLSWDIKPWIKYQFTVGYSTSNTHMESYAGERTYYIANAYRGYDYGSVLPTSADFAAAVLPFGGELYTVDSRQKSYNIQNKININKTFNSKHRINFLLGQEIRSVRNSSISSTAWGYVPERGEIVISPSLIDNITPIGNSPYDYLTGYGIFGMLYSGRWGRIETHDNYVSLFSTFAYTFNNRYVVNLSVRNDMSNRFGQNVNKRIDPTYSFGASWNAAKEEFVINKLPWITQFNMRASYGIQGNVLTNLSPELILSRGSVLPVFNQYSSIISKIPNPDLSWERTTTWNFGLDAQLFEMINLNVDYYGRRSNAIISQEIPYEFGIASTLMNGGVIYNRGVEAALTIVPIQTEDYGLSIGINSSKNWNEGGKPSITPNLTMYLLGRGDAILREGYPIGGFWSYSFAGINSETGAPMFNKMDADPELSKNDPTTYLVYSGQKDPYFTGGITLNLRVKQFTLSTGFNALLGGVNRLPNPYSNFSTSGNRIPTPELNLNRDLNNRWKKPGDELFTNIPALTVGTVYNIKFPDNSSVTPLNAWAQSDYMTVDASFLRCRSLDLSWRAGNKVLTALNFKSLNVTMSLNNLFVIASKRYNGFDPELGTSVMPKTFTLGLNIGF</sequence>
<dbReference type="GO" id="GO:0009279">
    <property type="term" value="C:cell outer membrane"/>
    <property type="evidence" value="ECO:0007669"/>
    <property type="project" value="TreeGrafter"/>
</dbReference>
<dbReference type="InterPro" id="IPR023997">
    <property type="entry name" value="TonB-dep_OMP_SusC/RagA_CS"/>
</dbReference>
<dbReference type="GO" id="GO:0044718">
    <property type="term" value="P:siderophore transmembrane transport"/>
    <property type="evidence" value="ECO:0007669"/>
    <property type="project" value="TreeGrafter"/>
</dbReference>
<dbReference type="SUPFAM" id="SSF56935">
    <property type="entry name" value="Porins"/>
    <property type="match status" value="1"/>
</dbReference>
<proteinExistence type="predicted"/>
<dbReference type="PANTHER" id="PTHR30069">
    <property type="entry name" value="TONB-DEPENDENT OUTER MEMBRANE RECEPTOR"/>
    <property type="match status" value="1"/>
</dbReference>
<dbReference type="InterPro" id="IPR011662">
    <property type="entry name" value="Secretin/TonB_short_N"/>
</dbReference>
<comment type="caution">
    <text evidence="7">The sequence shown here is derived from an EMBL/GenBank/DDBJ whole genome shotgun (WGS) entry which is preliminary data.</text>
</comment>
<evidence type="ECO:0000259" key="5">
    <source>
        <dbReference type="Pfam" id="PF07660"/>
    </source>
</evidence>
<dbReference type="PROSITE" id="PS52016">
    <property type="entry name" value="TONB_DEPENDENT_REC_3"/>
    <property type="match status" value="1"/>
</dbReference>
<organism evidence="7">
    <name type="scientific">bioreactor metagenome</name>
    <dbReference type="NCBI Taxonomy" id="1076179"/>
    <lineage>
        <taxon>unclassified sequences</taxon>
        <taxon>metagenomes</taxon>
        <taxon>ecological metagenomes</taxon>
    </lineage>
</organism>
<dbReference type="SUPFAM" id="SSF49464">
    <property type="entry name" value="Carboxypeptidase regulatory domain-like"/>
    <property type="match status" value="1"/>
</dbReference>
<protein>
    <recommendedName>
        <fullName evidence="8">TonB-dependent receptor SusC</fullName>
    </recommendedName>
</protein>
<dbReference type="Gene3D" id="2.60.40.1120">
    <property type="entry name" value="Carboxypeptidase-like, regulatory domain"/>
    <property type="match status" value="1"/>
</dbReference>
<evidence type="ECO:0000256" key="2">
    <source>
        <dbReference type="ARBA" id="ARBA00022729"/>
    </source>
</evidence>
<dbReference type="InterPro" id="IPR008969">
    <property type="entry name" value="CarboxyPept-like_regulatory"/>
</dbReference>
<evidence type="ECO:0000256" key="3">
    <source>
        <dbReference type="ARBA" id="ARBA00023136"/>
    </source>
</evidence>
<keyword evidence="2" id="KW-0732">Signal</keyword>
<keyword evidence="4" id="KW-0998">Cell outer membrane</keyword>
<dbReference type="NCBIfam" id="TIGR04056">
    <property type="entry name" value="OMP_RagA_SusC"/>
    <property type="match status" value="1"/>
</dbReference>
<dbReference type="InterPro" id="IPR023996">
    <property type="entry name" value="TonB-dep_OMP_SusC/RagA"/>
</dbReference>
<feature type="domain" description="TonB-dependent receptor plug" evidence="6">
    <location>
        <begin position="200"/>
        <end position="327"/>
    </location>
</feature>